<dbReference type="InterPro" id="IPR029033">
    <property type="entry name" value="His_PPase_superfam"/>
</dbReference>
<dbReference type="PANTHER" id="PTHR48100:SF1">
    <property type="entry name" value="HISTIDINE PHOSPHATASE FAMILY PROTEIN-RELATED"/>
    <property type="match status" value="1"/>
</dbReference>
<gene>
    <name evidence="1" type="ORF">MNBD_GAMMA19-1517</name>
</gene>
<protein>
    <submittedName>
        <fullName evidence="1">Alpha-ribazole-5'-phosphate phosphatase</fullName>
        <ecNumber evidence="1">3.1.3.73</ecNumber>
    </submittedName>
</protein>
<dbReference type="EMBL" id="UOFV01000387">
    <property type="protein sequence ID" value="VAX03287.1"/>
    <property type="molecule type" value="Genomic_DNA"/>
</dbReference>
<dbReference type="SMART" id="SM00855">
    <property type="entry name" value="PGAM"/>
    <property type="match status" value="1"/>
</dbReference>
<name>A0A3B1BE51_9ZZZZ</name>
<dbReference type="GO" id="GO:0005737">
    <property type="term" value="C:cytoplasm"/>
    <property type="evidence" value="ECO:0007669"/>
    <property type="project" value="TreeGrafter"/>
</dbReference>
<dbReference type="Pfam" id="PF00300">
    <property type="entry name" value="His_Phos_1"/>
    <property type="match status" value="1"/>
</dbReference>
<dbReference type="PANTHER" id="PTHR48100">
    <property type="entry name" value="BROAD-SPECIFICITY PHOSPHATASE YOR283W-RELATED"/>
    <property type="match status" value="1"/>
</dbReference>
<dbReference type="EC" id="3.1.3.73" evidence="1"/>
<reference evidence="1" key="1">
    <citation type="submission" date="2018-06" db="EMBL/GenBank/DDBJ databases">
        <authorList>
            <person name="Zhirakovskaya E."/>
        </authorList>
    </citation>
    <scope>NUCLEOTIDE SEQUENCE</scope>
</reference>
<proteinExistence type="predicted"/>
<evidence type="ECO:0000313" key="1">
    <source>
        <dbReference type="EMBL" id="VAX03287.1"/>
    </source>
</evidence>
<dbReference type="PIRSF" id="PIRSF000709">
    <property type="entry name" value="6PFK_2-Ptase"/>
    <property type="match status" value="1"/>
</dbReference>
<dbReference type="CDD" id="cd07067">
    <property type="entry name" value="HP_PGM_like"/>
    <property type="match status" value="1"/>
</dbReference>
<dbReference type="AlphaFoldDB" id="A0A3B1BE51"/>
<dbReference type="InterPro" id="IPR050275">
    <property type="entry name" value="PGM_Phosphatase"/>
</dbReference>
<accession>A0A3B1BE51</accession>
<keyword evidence="1" id="KW-0378">Hydrolase</keyword>
<sequence>MVWRHLLKPRSPEICKSPDNVQTIIDLLRHGETVGGSRFRGSIDDALTEKGWSQMNTAIAQETTNHTQIWDRIISSPLQRCADFAHKLGQQQTLPVSLDTRFQEMHFGDWEGRTATELMATDEDALTQFWNDPVQNTPPGAEPLLVFQQRVLSAWADLLRNYRNERILLVTHGGVMRVLLCHAQQRPIKQLLDIEVKHAALKQLRIAPPDTAANPVQAKKI</sequence>
<dbReference type="InterPro" id="IPR013078">
    <property type="entry name" value="His_Pase_superF_clade-1"/>
</dbReference>
<dbReference type="SUPFAM" id="SSF53254">
    <property type="entry name" value="Phosphoglycerate mutase-like"/>
    <property type="match status" value="1"/>
</dbReference>
<dbReference type="Gene3D" id="3.40.50.1240">
    <property type="entry name" value="Phosphoglycerate mutase-like"/>
    <property type="match status" value="1"/>
</dbReference>
<dbReference type="GO" id="GO:0043755">
    <property type="term" value="F:alpha-ribazole phosphatase activity"/>
    <property type="evidence" value="ECO:0007669"/>
    <property type="project" value="UniProtKB-EC"/>
</dbReference>
<organism evidence="1">
    <name type="scientific">hydrothermal vent metagenome</name>
    <dbReference type="NCBI Taxonomy" id="652676"/>
    <lineage>
        <taxon>unclassified sequences</taxon>
        <taxon>metagenomes</taxon>
        <taxon>ecological metagenomes</taxon>
    </lineage>
</organism>